<dbReference type="EMBL" id="AWWV01015771">
    <property type="protein sequence ID" value="OMO51552.1"/>
    <property type="molecule type" value="Genomic_DNA"/>
</dbReference>
<gene>
    <name evidence="1" type="ORF">CCACVL1_29728</name>
</gene>
<accession>A0A1R3G0D9</accession>
<dbReference type="AlphaFoldDB" id="A0A1R3G0D9"/>
<comment type="caution">
    <text evidence="1">The sequence shown here is derived from an EMBL/GenBank/DDBJ whole genome shotgun (WGS) entry which is preliminary data.</text>
</comment>
<protein>
    <submittedName>
        <fullName evidence="1">Uncharacterized protein</fullName>
    </submittedName>
</protein>
<proteinExistence type="predicted"/>
<keyword evidence="2" id="KW-1185">Reference proteome</keyword>
<dbReference type="Gramene" id="OMO51552">
    <property type="protein sequence ID" value="OMO51552"/>
    <property type="gene ID" value="CCACVL1_29728"/>
</dbReference>
<evidence type="ECO:0000313" key="1">
    <source>
        <dbReference type="EMBL" id="OMO51552.1"/>
    </source>
</evidence>
<name>A0A1R3G0D9_COCAP</name>
<reference evidence="1 2" key="1">
    <citation type="submission" date="2013-09" db="EMBL/GenBank/DDBJ databases">
        <title>Corchorus capsularis genome sequencing.</title>
        <authorList>
            <person name="Alam M."/>
            <person name="Haque M.S."/>
            <person name="Islam M.S."/>
            <person name="Emdad E.M."/>
            <person name="Islam M.M."/>
            <person name="Ahmed B."/>
            <person name="Halim A."/>
            <person name="Hossen Q.M.M."/>
            <person name="Hossain M.Z."/>
            <person name="Ahmed R."/>
            <person name="Khan M.M."/>
            <person name="Islam R."/>
            <person name="Rashid M.M."/>
            <person name="Khan S.A."/>
            <person name="Rahman M.S."/>
            <person name="Alam M."/>
        </authorList>
    </citation>
    <scope>NUCLEOTIDE SEQUENCE [LARGE SCALE GENOMIC DNA]</scope>
    <source>
        <strain evidence="2">cv. CVL-1</strain>
        <tissue evidence="1">Whole seedling</tissue>
    </source>
</reference>
<dbReference type="Proteomes" id="UP000188268">
    <property type="component" value="Unassembled WGS sequence"/>
</dbReference>
<evidence type="ECO:0000313" key="2">
    <source>
        <dbReference type="Proteomes" id="UP000188268"/>
    </source>
</evidence>
<sequence>MVSKSIFSFRRGCVMGYPFIEDEHAGDSLNLGQIANFTAPFQSCDTKPRTTYILPRSKLALVFNFKPCFVVRITN</sequence>
<organism evidence="1 2">
    <name type="scientific">Corchorus capsularis</name>
    <name type="common">Jute</name>
    <dbReference type="NCBI Taxonomy" id="210143"/>
    <lineage>
        <taxon>Eukaryota</taxon>
        <taxon>Viridiplantae</taxon>
        <taxon>Streptophyta</taxon>
        <taxon>Embryophyta</taxon>
        <taxon>Tracheophyta</taxon>
        <taxon>Spermatophyta</taxon>
        <taxon>Magnoliopsida</taxon>
        <taxon>eudicotyledons</taxon>
        <taxon>Gunneridae</taxon>
        <taxon>Pentapetalae</taxon>
        <taxon>rosids</taxon>
        <taxon>malvids</taxon>
        <taxon>Malvales</taxon>
        <taxon>Malvaceae</taxon>
        <taxon>Grewioideae</taxon>
        <taxon>Apeibeae</taxon>
        <taxon>Corchorus</taxon>
    </lineage>
</organism>